<dbReference type="GO" id="GO:0060090">
    <property type="term" value="F:molecular adaptor activity"/>
    <property type="evidence" value="ECO:0007669"/>
    <property type="project" value="TreeGrafter"/>
</dbReference>
<reference evidence="5 6" key="1">
    <citation type="submission" date="2021-05" db="EMBL/GenBank/DDBJ databases">
        <title>The draft genome of Geobacter pelophilus DSM 12255.</title>
        <authorList>
            <person name="Xu Z."/>
            <person name="Masuda Y."/>
            <person name="Itoh H."/>
            <person name="Senoo K."/>
        </authorList>
    </citation>
    <scope>NUCLEOTIDE SEQUENCE [LARGE SCALE GENOMIC DNA]</scope>
    <source>
        <strain evidence="5 6">DSM 12255</strain>
    </source>
</reference>
<keyword evidence="4" id="KW-0472">Membrane</keyword>
<dbReference type="GO" id="GO:0016020">
    <property type="term" value="C:membrane"/>
    <property type="evidence" value="ECO:0007669"/>
    <property type="project" value="TreeGrafter"/>
</dbReference>
<evidence type="ECO:0000256" key="2">
    <source>
        <dbReference type="ARBA" id="ARBA00022803"/>
    </source>
</evidence>
<evidence type="ECO:0000256" key="1">
    <source>
        <dbReference type="ARBA" id="ARBA00022737"/>
    </source>
</evidence>
<keyword evidence="6" id="KW-1185">Reference proteome</keyword>
<dbReference type="EMBL" id="JAHCVJ010000006">
    <property type="protein sequence ID" value="MBT0665468.1"/>
    <property type="molecule type" value="Genomic_DNA"/>
</dbReference>
<proteinExistence type="predicted"/>
<keyword evidence="1" id="KW-0677">Repeat</keyword>
<evidence type="ECO:0000313" key="5">
    <source>
        <dbReference type="EMBL" id="MBT0665468.1"/>
    </source>
</evidence>
<dbReference type="InterPro" id="IPR011990">
    <property type="entry name" value="TPR-like_helical_dom_sf"/>
</dbReference>
<dbReference type="PANTHER" id="PTHR45831:SF2">
    <property type="entry name" value="LD24721P"/>
    <property type="match status" value="1"/>
</dbReference>
<keyword evidence="4" id="KW-1133">Transmembrane helix</keyword>
<dbReference type="PANTHER" id="PTHR45831">
    <property type="entry name" value="LD24721P"/>
    <property type="match status" value="1"/>
</dbReference>
<feature type="repeat" description="TPR" evidence="3">
    <location>
        <begin position="100"/>
        <end position="133"/>
    </location>
</feature>
<dbReference type="Pfam" id="PF13181">
    <property type="entry name" value="TPR_8"/>
    <property type="match status" value="1"/>
</dbReference>
<dbReference type="PROSITE" id="PS50005">
    <property type="entry name" value="TPR"/>
    <property type="match status" value="2"/>
</dbReference>
<keyword evidence="2 3" id="KW-0802">TPR repeat</keyword>
<comment type="caution">
    <text evidence="5">The sequence shown here is derived from an EMBL/GenBank/DDBJ whole genome shotgun (WGS) entry which is preliminary data.</text>
</comment>
<dbReference type="AlphaFoldDB" id="A0AAW4L8V3"/>
<dbReference type="PROSITE" id="PS50293">
    <property type="entry name" value="TPR_REGION"/>
    <property type="match status" value="1"/>
</dbReference>
<dbReference type="GO" id="GO:0006620">
    <property type="term" value="P:post-translational protein targeting to endoplasmic reticulum membrane"/>
    <property type="evidence" value="ECO:0007669"/>
    <property type="project" value="TreeGrafter"/>
</dbReference>
<dbReference type="SMART" id="SM00028">
    <property type="entry name" value="TPR"/>
    <property type="match status" value="3"/>
</dbReference>
<evidence type="ECO:0000313" key="6">
    <source>
        <dbReference type="Proteomes" id="UP000811899"/>
    </source>
</evidence>
<dbReference type="Proteomes" id="UP000811899">
    <property type="component" value="Unassembled WGS sequence"/>
</dbReference>
<gene>
    <name evidence="5" type="ORF">KI809_14260</name>
</gene>
<keyword evidence="4" id="KW-0812">Transmembrane</keyword>
<evidence type="ECO:0000256" key="4">
    <source>
        <dbReference type="SAM" id="Phobius"/>
    </source>
</evidence>
<dbReference type="InterPro" id="IPR047150">
    <property type="entry name" value="SGT"/>
</dbReference>
<dbReference type="Gene3D" id="1.25.40.10">
    <property type="entry name" value="Tetratricopeptide repeat domain"/>
    <property type="match status" value="1"/>
</dbReference>
<name>A0AAW4L8V3_9BACT</name>
<evidence type="ECO:0000256" key="3">
    <source>
        <dbReference type="PROSITE-ProRule" id="PRU00339"/>
    </source>
</evidence>
<sequence length="193" mass="21257">MNREQILVAAVALIAGLLIGYMIFTGKAEKAQQTQSAIPMGSGSPTDYQARIAEAEKLVAKEPGNRQAWVQLGNDYFDTDQAQKAITAYGKALELDPKDPNILTDQGIMYRKMGWFDKAMANFEKANQIDPRHSQSLMNLGVVYASDLKQPDKAIAAWEKFLTIDSTSPTAQQVKGMIEQIKTNPQGMSQGMK</sequence>
<dbReference type="RefSeq" id="WP_214172249.1">
    <property type="nucleotide sequence ID" value="NZ_JAHCVJ010000006.1"/>
</dbReference>
<accession>A0AAW4L8V3</accession>
<dbReference type="Pfam" id="PF13414">
    <property type="entry name" value="TPR_11"/>
    <property type="match status" value="1"/>
</dbReference>
<dbReference type="InterPro" id="IPR019734">
    <property type="entry name" value="TPR_rpt"/>
</dbReference>
<feature type="repeat" description="TPR" evidence="3">
    <location>
        <begin position="66"/>
        <end position="99"/>
    </location>
</feature>
<organism evidence="5 6">
    <name type="scientific">Geoanaerobacter pelophilus</name>
    <dbReference type="NCBI Taxonomy" id="60036"/>
    <lineage>
        <taxon>Bacteria</taxon>
        <taxon>Pseudomonadati</taxon>
        <taxon>Thermodesulfobacteriota</taxon>
        <taxon>Desulfuromonadia</taxon>
        <taxon>Geobacterales</taxon>
        <taxon>Geobacteraceae</taxon>
        <taxon>Geoanaerobacter</taxon>
    </lineage>
</organism>
<feature type="transmembrane region" description="Helical" evidence="4">
    <location>
        <begin position="6"/>
        <end position="24"/>
    </location>
</feature>
<protein>
    <submittedName>
        <fullName evidence="5">Tetratricopeptide repeat protein</fullName>
    </submittedName>
</protein>
<dbReference type="SUPFAM" id="SSF48452">
    <property type="entry name" value="TPR-like"/>
    <property type="match status" value="1"/>
</dbReference>
<dbReference type="GO" id="GO:0072380">
    <property type="term" value="C:TRC complex"/>
    <property type="evidence" value="ECO:0007669"/>
    <property type="project" value="TreeGrafter"/>
</dbReference>